<dbReference type="InterPro" id="IPR036322">
    <property type="entry name" value="WD40_repeat_dom_sf"/>
</dbReference>
<dbReference type="GO" id="GO:0009267">
    <property type="term" value="P:cellular response to starvation"/>
    <property type="evidence" value="ECO:0007669"/>
    <property type="project" value="TreeGrafter"/>
</dbReference>
<dbReference type="OrthoDB" id="244107at2759"/>
<keyword evidence="5" id="KW-1185">Reference proteome</keyword>
<dbReference type="Proteomes" id="UP000652761">
    <property type="component" value="Unassembled WGS sequence"/>
</dbReference>
<dbReference type="GO" id="GO:0006623">
    <property type="term" value="P:protein targeting to vacuole"/>
    <property type="evidence" value="ECO:0007669"/>
    <property type="project" value="InterPro"/>
</dbReference>
<feature type="region of interest" description="Disordered" evidence="2">
    <location>
        <begin position="1"/>
        <end position="49"/>
    </location>
</feature>
<dbReference type="InterPro" id="IPR001680">
    <property type="entry name" value="WD40_rpt"/>
</dbReference>
<evidence type="ECO:0000256" key="1">
    <source>
        <dbReference type="PROSITE-ProRule" id="PRU00221"/>
    </source>
</evidence>
<evidence type="ECO:0000313" key="4">
    <source>
        <dbReference type="EMBL" id="MQM21065.1"/>
    </source>
</evidence>
<dbReference type="AlphaFoldDB" id="A0A843XQ24"/>
<gene>
    <name evidence="4" type="ORF">Taro_054096</name>
</gene>
<dbReference type="GO" id="GO:0030897">
    <property type="term" value="C:HOPS complex"/>
    <property type="evidence" value="ECO:0007669"/>
    <property type="project" value="TreeGrafter"/>
</dbReference>
<organism evidence="4 5">
    <name type="scientific">Colocasia esculenta</name>
    <name type="common">Wild taro</name>
    <name type="synonym">Arum esculentum</name>
    <dbReference type="NCBI Taxonomy" id="4460"/>
    <lineage>
        <taxon>Eukaryota</taxon>
        <taxon>Viridiplantae</taxon>
        <taxon>Streptophyta</taxon>
        <taxon>Embryophyta</taxon>
        <taxon>Tracheophyta</taxon>
        <taxon>Spermatophyta</taxon>
        <taxon>Magnoliopsida</taxon>
        <taxon>Liliopsida</taxon>
        <taxon>Araceae</taxon>
        <taxon>Aroideae</taxon>
        <taxon>Colocasieae</taxon>
        <taxon>Colocasia</taxon>
    </lineage>
</organism>
<comment type="caution">
    <text evidence="4">The sequence shown here is derived from an EMBL/GenBank/DDBJ whole genome shotgun (WGS) entry which is preliminary data.</text>
</comment>
<dbReference type="Gene3D" id="2.130.10.10">
    <property type="entry name" value="YVTN repeat-like/Quinoprotein amine dehydrogenase"/>
    <property type="match status" value="1"/>
</dbReference>
<dbReference type="InterPro" id="IPR015943">
    <property type="entry name" value="WD40/YVTN_repeat-like_dom_sf"/>
</dbReference>
<proteinExistence type="predicted"/>
<dbReference type="GO" id="GO:0034058">
    <property type="term" value="P:endosomal vesicle fusion"/>
    <property type="evidence" value="ECO:0007669"/>
    <property type="project" value="TreeGrafter"/>
</dbReference>
<dbReference type="GO" id="GO:0016236">
    <property type="term" value="P:macroautophagy"/>
    <property type="evidence" value="ECO:0007669"/>
    <property type="project" value="TreeGrafter"/>
</dbReference>
<dbReference type="GO" id="GO:0005770">
    <property type="term" value="C:late endosome"/>
    <property type="evidence" value="ECO:0007669"/>
    <property type="project" value="TreeGrafter"/>
</dbReference>
<sequence length="335" mass="37033">MAPMDHSPENGVDGDDEREDEEEEEEGEDGEVGEDEDEEEPRLKYQRMGGNVPSLLSTDAASAISIAERMIALGTHGGVVHILDFQGNQVKEFNAHTATVNDLSFDTDGEYIGSCSDDGFVVINSLFTDECLKFEYHRPMKALALDPDFSRKSSRRFVAGGLAGHLFLNAKRWLGYRDKVLHNGEGPIHAVKWRTSLIAWANDTGVKVYDMANDQRITFIEKPRGSPHPELLLPHIVWQDDTLLVIGWGRSIKVAAIRANPSQGANGVEKNVNVSSIKYVDIVASFQTSYFISGVAPYGDSLVVLAYISEDDGGEKTFNNTIPRRQSKTVLLVVY</sequence>
<accession>A0A843XQ24</accession>
<evidence type="ECO:0000313" key="5">
    <source>
        <dbReference type="Proteomes" id="UP000652761"/>
    </source>
</evidence>
<name>A0A843XQ24_COLES</name>
<dbReference type="SMR" id="A0A843XQ24"/>
<dbReference type="SMART" id="SM00320">
    <property type="entry name" value="WD40"/>
    <property type="match status" value="2"/>
</dbReference>
<dbReference type="EMBL" id="NMUH01010557">
    <property type="protein sequence ID" value="MQM21065.1"/>
    <property type="molecule type" value="Genomic_DNA"/>
</dbReference>
<dbReference type="SUPFAM" id="SSF50978">
    <property type="entry name" value="WD40 repeat-like"/>
    <property type="match status" value="1"/>
</dbReference>
<dbReference type="PANTHER" id="PTHR12616:SF1">
    <property type="entry name" value="VACUOLAR PROTEIN SORTING-ASSOCIATED PROTEIN 41 HOMOLOG"/>
    <property type="match status" value="1"/>
</dbReference>
<evidence type="ECO:0000259" key="3">
    <source>
        <dbReference type="Pfam" id="PF23411"/>
    </source>
</evidence>
<feature type="domain" description="Vps41 beta-propeller" evidence="3">
    <location>
        <begin position="43"/>
        <end position="315"/>
    </location>
</feature>
<reference evidence="4" key="1">
    <citation type="submission" date="2017-07" db="EMBL/GenBank/DDBJ databases">
        <title>Taro Niue Genome Assembly and Annotation.</title>
        <authorList>
            <person name="Atibalentja N."/>
            <person name="Keating K."/>
            <person name="Fields C.J."/>
        </authorList>
    </citation>
    <scope>NUCLEOTIDE SEQUENCE</scope>
    <source>
        <strain evidence="4">Niue_2</strain>
        <tissue evidence="4">Leaf</tissue>
    </source>
</reference>
<feature type="repeat" description="WD" evidence="1">
    <location>
        <begin position="93"/>
        <end position="123"/>
    </location>
</feature>
<keyword evidence="1" id="KW-0853">WD repeat</keyword>
<dbReference type="FunFam" id="2.130.10.10:FF:000554">
    <property type="entry name" value="Vacuolar protein sorting-associated protein 41 homolog"/>
    <property type="match status" value="1"/>
</dbReference>
<protein>
    <recommendedName>
        <fullName evidence="3">Vps41 beta-propeller domain-containing protein</fullName>
    </recommendedName>
</protein>
<feature type="compositionally biased region" description="Acidic residues" evidence="2">
    <location>
        <begin position="12"/>
        <end position="40"/>
    </location>
</feature>
<dbReference type="InterPro" id="IPR045111">
    <property type="entry name" value="Vps41/Vps8"/>
</dbReference>
<dbReference type="PANTHER" id="PTHR12616">
    <property type="entry name" value="VACUOLAR PROTEIN SORTING VPS41"/>
    <property type="match status" value="1"/>
</dbReference>
<dbReference type="InterPro" id="IPR057780">
    <property type="entry name" value="Beta-prop_Vps41"/>
</dbReference>
<dbReference type="PROSITE" id="PS50082">
    <property type="entry name" value="WD_REPEATS_2"/>
    <property type="match status" value="1"/>
</dbReference>
<evidence type="ECO:0000256" key="2">
    <source>
        <dbReference type="SAM" id="MobiDB-lite"/>
    </source>
</evidence>
<dbReference type="Pfam" id="PF23411">
    <property type="entry name" value="Beta-prop_Vps41"/>
    <property type="match status" value="1"/>
</dbReference>